<dbReference type="EMBL" id="JANEYF010001443">
    <property type="protein sequence ID" value="KAJ8964099.1"/>
    <property type="molecule type" value="Genomic_DNA"/>
</dbReference>
<accession>A0AAV8ZHS3</accession>
<name>A0AAV8ZHS3_9CUCU</name>
<keyword evidence="3" id="KW-1185">Reference proteome</keyword>
<proteinExistence type="predicted"/>
<reference evidence="2" key="1">
    <citation type="journal article" date="2023" name="Insect Mol. Biol.">
        <title>Genome sequencing provides insights into the evolution of gene families encoding plant cell wall-degrading enzymes in longhorned beetles.</title>
        <authorList>
            <person name="Shin N.R."/>
            <person name="Okamura Y."/>
            <person name="Kirsch R."/>
            <person name="Pauchet Y."/>
        </authorList>
    </citation>
    <scope>NUCLEOTIDE SEQUENCE</scope>
    <source>
        <strain evidence="2">RBIC_L_NR</strain>
    </source>
</reference>
<dbReference type="Proteomes" id="UP001162156">
    <property type="component" value="Unassembled WGS sequence"/>
</dbReference>
<keyword evidence="1" id="KW-0472">Membrane</keyword>
<sequence length="99" mass="12274">MFQFVRNFINYWYFRYLLVTELYMVEKWERAMFRILFEIMVFPITHRELHDKRVYIIILVLLSVLYLFNTTIVLGLARMVLNSLFIQDALKEEHVYEEL</sequence>
<keyword evidence="1" id="KW-0812">Transmembrane</keyword>
<comment type="caution">
    <text evidence="2">The sequence shown here is derived from an EMBL/GenBank/DDBJ whole genome shotgun (WGS) entry which is preliminary data.</text>
</comment>
<dbReference type="AlphaFoldDB" id="A0AAV8ZHS3"/>
<evidence type="ECO:0000256" key="1">
    <source>
        <dbReference type="SAM" id="Phobius"/>
    </source>
</evidence>
<organism evidence="2 3">
    <name type="scientific">Rhamnusium bicolor</name>
    <dbReference type="NCBI Taxonomy" id="1586634"/>
    <lineage>
        <taxon>Eukaryota</taxon>
        <taxon>Metazoa</taxon>
        <taxon>Ecdysozoa</taxon>
        <taxon>Arthropoda</taxon>
        <taxon>Hexapoda</taxon>
        <taxon>Insecta</taxon>
        <taxon>Pterygota</taxon>
        <taxon>Neoptera</taxon>
        <taxon>Endopterygota</taxon>
        <taxon>Coleoptera</taxon>
        <taxon>Polyphaga</taxon>
        <taxon>Cucujiformia</taxon>
        <taxon>Chrysomeloidea</taxon>
        <taxon>Cerambycidae</taxon>
        <taxon>Lepturinae</taxon>
        <taxon>Rhagiini</taxon>
        <taxon>Rhamnusium</taxon>
    </lineage>
</organism>
<keyword evidence="1" id="KW-1133">Transmembrane helix</keyword>
<evidence type="ECO:0000313" key="2">
    <source>
        <dbReference type="EMBL" id="KAJ8964099.1"/>
    </source>
</evidence>
<evidence type="ECO:0000313" key="3">
    <source>
        <dbReference type="Proteomes" id="UP001162156"/>
    </source>
</evidence>
<protein>
    <submittedName>
        <fullName evidence="2">Uncharacterized protein</fullName>
    </submittedName>
</protein>
<gene>
    <name evidence="2" type="ORF">NQ314_005124</name>
</gene>
<feature type="transmembrane region" description="Helical" evidence="1">
    <location>
        <begin position="54"/>
        <end position="77"/>
    </location>
</feature>